<proteinExistence type="predicted"/>
<dbReference type="GO" id="GO:0016740">
    <property type="term" value="F:transferase activity"/>
    <property type="evidence" value="ECO:0007669"/>
    <property type="project" value="UniProtKB-KW"/>
</dbReference>
<reference evidence="1 2" key="1">
    <citation type="submission" date="2017-02" db="EMBL/GenBank/DDBJ databases">
        <authorList>
            <person name="Peterson S.W."/>
        </authorList>
    </citation>
    <scope>NUCLEOTIDE SEQUENCE [LARGE SCALE GENOMIC DNA]</scope>
    <source>
        <strain evidence="1 2">2B3F</strain>
    </source>
</reference>
<organism evidence="1 2">
    <name type="scientific">Micrococcus lylae</name>
    <dbReference type="NCBI Taxonomy" id="1273"/>
    <lineage>
        <taxon>Bacteria</taxon>
        <taxon>Bacillati</taxon>
        <taxon>Actinomycetota</taxon>
        <taxon>Actinomycetes</taxon>
        <taxon>Micrococcales</taxon>
        <taxon>Micrococcaceae</taxon>
        <taxon>Micrococcus</taxon>
    </lineage>
</organism>
<sequence>MNMDSTAPRPLRVAQKGSRILSLRARNRFSKAPVTGAAPVTVSLTSYGPRMAVVGHTLESLASGSVLPARMILWVDDPERAVQENPMLGRLRSRGLEIAATPDYRSHKKYFPVLEQTGPSETPIVTADDDILYPRTWLEGLVRAHREYPGHFLGYRAHRLAFDDDELAPYSSWGETPVETHSPRAFLTTGAGAVYPRALQEALVERGTMFQTVSPRADDVWVNAVAVAAGVPKRRIGIGHLGAFYTYPRTQGGGLHTHNVSEGGNDAQLRATHAALGLTAADFAETEGM</sequence>
<dbReference type="InterPro" id="IPR029044">
    <property type="entry name" value="Nucleotide-diphossugar_trans"/>
</dbReference>
<dbReference type="AlphaFoldDB" id="A0A1R4JU60"/>
<dbReference type="EMBL" id="FUKP01000067">
    <property type="protein sequence ID" value="SJN35556.1"/>
    <property type="molecule type" value="Genomic_DNA"/>
</dbReference>
<evidence type="ECO:0000313" key="2">
    <source>
        <dbReference type="Proteomes" id="UP000196230"/>
    </source>
</evidence>
<protein>
    <submittedName>
        <fullName evidence="1">Putative glycosyltransferase</fullName>
    </submittedName>
</protein>
<name>A0A1R4JU60_9MICC</name>
<evidence type="ECO:0000313" key="1">
    <source>
        <dbReference type="EMBL" id="SJN35556.1"/>
    </source>
</evidence>
<gene>
    <name evidence="1" type="ORF">FM125_10720</name>
</gene>
<dbReference type="RefSeq" id="WP_087134585.1">
    <property type="nucleotide sequence ID" value="NZ_FUKP01000067.1"/>
</dbReference>
<dbReference type="Proteomes" id="UP000196230">
    <property type="component" value="Unassembled WGS sequence"/>
</dbReference>
<keyword evidence="1" id="KW-0808">Transferase</keyword>
<dbReference type="SUPFAM" id="SSF53448">
    <property type="entry name" value="Nucleotide-diphospho-sugar transferases"/>
    <property type="match status" value="1"/>
</dbReference>
<accession>A0A1R4JU60</accession>